<dbReference type="GO" id="GO:0031491">
    <property type="term" value="F:nucleosome binding"/>
    <property type="evidence" value="ECO:0007669"/>
    <property type="project" value="TreeGrafter"/>
</dbReference>
<dbReference type="GO" id="GO:0050661">
    <property type="term" value="F:NADP binding"/>
    <property type="evidence" value="ECO:0007669"/>
    <property type="project" value="InterPro"/>
</dbReference>
<dbReference type="SUPFAM" id="SSF51735">
    <property type="entry name" value="NAD(P)-binding Rossmann-fold domains"/>
    <property type="match status" value="1"/>
</dbReference>
<reference evidence="4 5" key="1">
    <citation type="submission" date="2019-02" db="EMBL/GenBank/DDBJ databases">
        <title>Genomic Encyclopedia of Type Strains, Phase IV (KMG-IV): sequencing the most valuable type-strain genomes for metagenomic binning, comparative biology and taxonomic classification.</title>
        <authorList>
            <person name="Goeker M."/>
        </authorList>
    </citation>
    <scope>NUCLEOTIDE SEQUENCE [LARGE SCALE GENOMIC DNA]</scope>
    <source>
        <strain evidence="4 5">DSM 18116</strain>
    </source>
</reference>
<dbReference type="InterPro" id="IPR051265">
    <property type="entry name" value="HIBADH-related_NP60_sf"/>
</dbReference>
<dbReference type="GO" id="GO:0016491">
    <property type="term" value="F:oxidoreductase activity"/>
    <property type="evidence" value="ECO:0007669"/>
    <property type="project" value="UniProtKB-KW"/>
</dbReference>
<feature type="domain" description="6-phosphogluconate dehydrogenase NADP-binding" evidence="2">
    <location>
        <begin position="10"/>
        <end position="164"/>
    </location>
</feature>
<dbReference type="PANTHER" id="PTHR43580:SF2">
    <property type="entry name" value="CYTOKINE-LIKE NUCLEAR FACTOR N-PAC"/>
    <property type="match status" value="1"/>
</dbReference>
<dbReference type="Gene3D" id="1.10.1040.10">
    <property type="entry name" value="N-(1-d-carboxylethyl)-l-norvaline Dehydrogenase, domain 2"/>
    <property type="match status" value="1"/>
</dbReference>
<dbReference type="Pfam" id="PF03446">
    <property type="entry name" value="NAD_binding_2"/>
    <property type="match status" value="1"/>
</dbReference>
<dbReference type="RefSeq" id="WP_130540098.1">
    <property type="nucleotide sequence ID" value="NZ_CP042431.1"/>
</dbReference>
<dbReference type="Proteomes" id="UP000293874">
    <property type="component" value="Unassembled WGS sequence"/>
</dbReference>
<dbReference type="Gene3D" id="3.40.50.720">
    <property type="entry name" value="NAD(P)-binding Rossmann-like Domain"/>
    <property type="match status" value="1"/>
</dbReference>
<dbReference type="EMBL" id="SGXA01000001">
    <property type="protein sequence ID" value="RZS75755.1"/>
    <property type="molecule type" value="Genomic_DNA"/>
</dbReference>
<dbReference type="InterPro" id="IPR006115">
    <property type="entry name" value="6PGDH_NADP-bd"/>
</dbReference>
<dbReference type="AlphaFoldDB" id="A0A4Q7N439"/>
<keyword evidence="5" id="KW-1185">Reference proteome</keyword>
<organism evidence="4 5">
    <name type="scientific">Pseudobacter ginsenosidimutans</name>
    <dbReference type="NCBI Taxonomy" id="661488"/>
    <lineage>
        <taxon>Bacteria</taxon>
        <taxon>Pseudomonadati</taxon>
        <taxon>Bacteroidota</taxon>
        <taxon>Chitinophagia</taxon>
        <taxon>Chitinophagales</taxon>
        <taxon>Chitinophagaceae</taxon>
        <taxon>Pseudobacter</taxon>
    </lineage>
</organism>
<dbReference type="Pfam" id="PF21761">
    <property type="entry name" value="RedAm-like_C"/>
    <property type="match status" value="1"/>
</dbReference>
<dbReference type="PANTHER" id="PTHR43580">
    <property type="entry name" value="OXIDOREDUCTASE GLYR1-RELATED"/>
    <property type="match status" value="1"/>
</dbReference>
<accession>A0A4Q7N439</accession>
<name>A0A4Q7N439_9BACT</name>
<dbReference type="InterPro" id="IPR015815">
    <property type="entry name" value="HIBADH-related"/>
</dbReference>
<evidence type="ECO:0000256" key="1">
    <source>
        <dbReference type="ARBA" id="ARBA00023002"/>
    </source>
</evidence>
<dbReference type="InterPro" id="IPR013328">
    <property type="entry name" value="6PGD_dom2"/>
</dbReference>
<feature type="domain" description="NADPH-dependent reductive aminase-like C-terminal" evidence="3">
    <location>
        <begin position="170"/>
        <end position="291"/>
    </location>
</feature>
<dbReference type="GO" id="GO:0140673">
    <property type="term" value="P:transcription elongation-coupled chromatin remodeling"/>
    <property type="evidence" value="ECO:0007669"/>
    <property type="project" value="TreeGrafter"/>
</dbReference>
<keyword evidence="1" id="KW-0560">Oxidoreductase</keyword>
<gene>
    <name evidence="4" type="ORF">EV199_1628</name>
</gene>
<dbReference type="GO" id="GO:0003677">
    <property type="term" value="F:DNA binding"/>
    <property type="evidence" value="ECO:0007669"/>
    <property type="project" value="TreeGrafter"/>
</dbReference>
<evidence type="ECO:0000259" key="3">
    <source>
        <dbReference type="Pfam" id="PF21761"/>
    </source>
</evidence>
<dbReference type="InterPro" id="IPR048666">
    <property type="entry name" value="RedAm-like_C"/>
</dbReference>
<sequence length="295" mass="31985">MMEKRILERRIAVLGLGQMGRRMAEMYVEQGYQVTVWNRNLSKAKDLSGVIVATSVEQAIADNEIIIICVLDNKAVSDILGQAGEFVFSKKTLINLTTGNPQEAKELESRLTAHGGVYLNGAIQVAPEQMGQPDTTILMAGNKERFNEVKAALDVLGGNIKFLGANASASPAMDLATLSWVYGSYIGLLYGAALVQAEGMQLQDFRDIVGEIAPSFVEFFRHEVNMIQEGNYNITQSPLIISVGATQRIAEAASAAKLDTAFTNVMAGLLQKAQARGFENQEVTAVLKVINTPEK</sequence>
<dbReference type="GO" id="GO:0000785">
    <property type="term" value="C:chromatin"/>
    <property type="evidence" value="ECO:0007669"/>
    <property type="project" value="TreeGrafter"/>
</dbReference>
<dbReference type="InterPro" id="IPR036291">
    <property type="entry name" value="NAD(P)-bd_dom_sf"/>
</dbReference>
<evidence type="ECO:0000259" key="2">
    <source>
        <dbReference type="Pfam" id="PF03446"/>
    </source>
</evidence>
<dbReference type="PIRSF" id="PIRSF000103">
    <property type="entry name" value="HIBADH"/>
    <property type="match status" value="1"/>
</dbReference>
<comment type="caution">
    <text evidence="4">The sequence shown here is derived from an EMBL/GenBank/DDBJ whole genome shotgun (WGS) entry which is preliminary data.</text>
</comment>
<evidence type="ECO:0000313" key="4">
    <source>
        <dbReference type="EMBL" id="RZS75755.1"/>
    </source>
</evidence>
<protein>
    <submittedName>
        <fullName evidence="4">3-hydroxyisobutyrate dehydrogenase-like beta-hydroxyacid dehydrogenase</fullName>
    </submittedName>
</protein>
<evidence type="ECO:0000313" key="5">
    <source>
        <dbReference type="Proteomes" id="UP000293874"/>
    </source>
</evidence>
<proteinExistence type="predicted"/>